<dbReference type="AlphaFoldDB" id="A0A1A8DRF9"/>
<organism evidence="1">
    <name type="scientific">Nothobranchius kadleci</name>
    <name type="common">African annual killifish</name>
    <dbReference type="NCBI Taxonomy" id="1051664"/>
    <lineage>
        <taxon>Eukaryota</taxon>
        <taxon>Metazoa</taxon>
        <taxon>Chordata</taxon>
        <taxon>Craniata</taxon>
        <taxon>Vertebrata</taxon>
        <taxon>Euteleostomi</taxon>
        <taxon>Actinopterygii</taxon>
        <taxon>Neopterygii</taxon>
        <taxon>Teleostei</taxon>
        <taxon>Neoteleostei</taxon>
        <taxon>Acanthomorphata</taxon>
        <taxon>Ovalentaria</taxon>
        <taxon>Atherinomorphae</taxon>
        <taxon>Cyprinodontiformes</taxon>
        <taxon>Nothobranchiidae</taxon>
        <taxon>Nothobranchius</taxon>
    </lineage>
</organism>
<dbReference type="EMBL" id="HAEA01007391">
    <property type="protein sequence ID" value="SBQ35871.1"/>
    <property type="molecule type" value="Transcribed_RNA"/>
</dbReference>
<feature type="non-terminal residue" evidence="1">
    <location>
        <position position="72"/>
    </location>
</feature>
<reference evidence="1" key="2">
    <citation type="submission" date="2016-06" db="EMBL/GenBank/DDBJ databases">
        <title>The genome of a short-lived fish provides insights into sex chromosome evolution and the genetic control of aging.</title>
        <authorList>
            <person name="Reichwald K."/>
            <person name="Felder M."/>
            <person name="Petzold A."/>
            <person name="Koch P."/>
            <person name="Groth M."/>
            <person name="Platzer M."/>
        </authorList>
    </citation>
    <scope>NUCLEOTIDE SEQUENCE</scope>
    <source>
        <tissue evidence="1">Brain</tissue>
    </source>
</reference>
<feature type="non-terminal residue" evidence="1">
    <location>
        <position position="1"/>
    </location>
</feature>
<proteinExistence type="predicted"/>
<evidence type="ECO:0000313" key="1">
    <source>
        <dbReference type="EMBL" id="SBQ35871.1"/>
    </source>
</evidence>
<name>A0A1A8DRF9_NOTKA</name>
<gene>
    <name evidence="1" type="primary">SVILA</name>
</gene>
<sequence length="72" mass="8050">LCQEVCHGDSPAEMFGDKPSQLLVCVFIDTVFLQKKTRRNFPKRIWSMPAWSHRLSPTCPPAGSTGRTSLTS</sequence>
<reference evidence="1" key="1">
    <citation type="submission" date="2016-05" db="EMBL/GenBank/DDBJ databases">
        <authorList>
            <person name="Lavstsen T."/>
            <person name="Jespersen J.S."/>
        </authorList>
    </citation>
    <scope>NUCLEOTIDE SEQUENCE</scope>
    <source>
        <tissue evidence="1">Brain</tissue>
    </source>
</reference>
<protein>
    <submittedName>
        <fullName evidence="1">Supervillin a</fullName>
    </submittedName>
</protein>
<accession>A0A1A8DRF9</accession>